<accession>A0ABX1KLU5</accession>
<protein>
    <submittedName>
        <fullName evidence="1">HK97 gp10 family phage protein</fullName>
    </submittedName>
</protein>
<dbReference type="RefSeq" id="WP_168823848.1">
    <property type="nucleotide sequence ID" value="NZ_JABAEB010000003.1"/>
</dbReference>
<reference evidence="1 2" key="1">
    <citation type="submission" date="2020-04" db="EMBL/GenBank/DDBJ databases">
        <title>The first description of lens atrophy caused by putative novel Shewanella sp. that is a new emerging pathogen for cultured rainbow trout?</title>
        <authorList>
            <person name="Saticioglu I.B."/>
            <person name="Duman M."/>
            <person name="Altun S."/>
        </authorList>
    </citation>
    <scope>NUCLEOTIDE SEQUENCE [LARGE SCALE GENOMIC DNA]</scope>
    <source>
        <strain evidence="1 2">S-1</strain>
    </source>
</reference>
<dbReference type="NCBIfam" id="TIGR01725">
    <property type="entry name" value="phge_HK97_gp10"/>
    <property type="match status" value="1"/>
</dbReference>
<evidence type="ECO:0000313" key="1">
    <source>
        <dbReference type="EMBL" id="NLQ22362.1"/>
    </source>
</evidence>
<keyword evidence="2" id="KW-1185">Reference proteome</keyword>
<sequence length="154" mass="17120">MAAKFDFSLIGLKEVKAKMNKVSQTVLDTGTRTALRKAAGIVKKAAQENSLNVDDPKTGRRIRDNVTLQFASRLFQREGVIMYRVGIATNRGRIPTPNADEGARGNTPHWHLVEFGTEHAQAQPFMRPALANNINQVIGRFTVEFDKELDKALS</sequence>
<proteinExistence type="predicted"/>
<name>A0ABX1KLU5_9GAMM</name>
<comment type="caution">
    <text evidence="1">The sequence shown here is derived from an EMBL/GenBank/DDBJ whole genome shotgun (WGS) entry which is preliminary data.</text>
</comment>
<dbReference type="Proteomes" id="UP000527352">
    <property type="component" value="Unassembled WGS sequence"/>
</dbReference>
<dbReference type="EMBL" id="JABAEB010000003">
    <property type="protein sequence ID" value="NLQ22362.1"/>
    <property type="molecule type" value="Genomic_DNA"/>
</dbReference>
<dbReference type="Pfam" id="PF04883">
    <property type="entry name" value="HK97-gp10_like"/>
    <property type="match status" value="1"/>
</dbReference>
<gene>
    <name evidence="1" type="ORF">HGO26_05650</name>
</gene>
<organism evidence="1 2">
    <name type="scientific">Shewanella oncorhynchi</name>
    <dbReference type="NCBI Taxonomy" id="2726434"/>
    <lineage>
        <taxon>Bacteria</taxon>
        <taxon>Pseudomonadati</taxon>
        <taxon>Pseudomonadota</taxon>
        <taxon>Gammaproteobacteria</taxon>
        <taxon>Alteromonadales</taxon>
        <taxon>Shewanellaceae</taxon>
        <taxon>Shewanella</taxon>
    </lineage>
</organism>
<dbReference type="InterPro" id="IPR010064">
    <property type="entry name" value="HK97-gp10_tail"/>
</dbReference>
<evidence type="ECO:0000313" key="2">
    <source>
        <dbReference type="Proteomes" id="UP000527352"/>
    </source>
</evidence>